<feature type="coiled-coil region" evidence="1">
    <location>
        <begin position="145"/>
        <end position="182"/>
    </location>
</feature>
<feature type="non-terminal residue" evidence="4">
    <location>
        <position position="1"/>
    </location>
</feature>
<evidence type="ECO:0000313" key="5">
    <source>
        <dbReference type="Proteomes" id="UP000601435"/>
    </source>
</evidence>
<accession>A0A812ILF8</accession>
<protein>
    <submittedName>
        <fullName evidence="4">BPM2 protein</fullName>
    </submittedName>
</protein>
<dbReference type="AlphaFoldDB" id="A0A812ILF8"/>
<keyword evidence="5" id="KW-1185">Reference proteome</keyword>
<proteinExistence type="predicted"/>
<dbReference type="Gene3D" id="3.30.710.10">
    <property type="entry name" value="Potassium Channel Kv1.1, Chain A"/>
    <property type="match status" value="1"/>
</dbReference>
<evidence type="ECO:0000259" key="3">
    <source>
        <dbReference type="PROSITE" id="PS50097"/>
    </source>
</evidence>
<evidence type="ECO:0000256" key="1">
    <source>
        <dbReference type="SAM" id="Coils"/>
    </source>
</evidence>
<keyword evidence="1" id="KW-0175">Coiled coil</keyword>
<organism evidence="4 5">
    <name type="scientific">Symbiodinium necroappetens</name>
    <dbReference type="NCBI Taxonomy" id="1628268"/>
    <lineage>
        <taxon>Eukaryota</taxon>
        <taxon>Sar</taxon>
        <taxon>Alveolata</taxon>
        <taxon>Dinophyceae</taxon>
        <taxon>Suessiales</taxon>
        <taxon>Symbiodiniaceae</taxon>
        <taxon>Symbiodinium</taxon>
    </lineage>
</organism>
<dbReference type="Pfam" id="PF00651">
    <property type="entry name" value="BTB"/>
    <property type="match status" value="1"/>
</dbReference>
<dbReference type="InterPro" id="IPR011333">
    <property type="entry name" value="SKP1/BTB/POZ_sf"/>
</dbReference>
<dbReference type="CDD" id="cd14733">
    <property type="entry name" value="BACK"/>
    <property type="match status" value="1"/>
</dbReference>
<dbReference type="SMART" id="SM00225">
    <property type="entry name" value="BTB"/>
    <property type="match status" value="1"/>
</dbReference>
<evidence type="ECO:0000313" key="4">
    <source>
        <dbReference type="EMBL" id="CAE7151850.1"/>
    </source>
</evidence>
<name>A0A812ILF8_9DINO</name>
<comment type="caution">
    <text evidence="4">The sequence shown here is derived from an EMBL/GenBank/DDBJ whole genome shotgun (WGS) entry which is preliminary data.</text>
</comment>
<reference evidence="4" key="1">
    <citation type="submission" date="2021-02" db="EMBL/GenBank/DDBJ databases">
        <authorList>
            <person name="Dougan E. K."/>
            <person name="Rhodes N."/>
            <person name="Thang M."/>
            <person name="Chan C."/>
        </authorList>
    </citation>
    <scope>NUCLEOTIDE SEQUENCE</scope>
</reference>
<dbReference type="PROSITE" id="PS50097">
    <property type="entry name" value="BTB"/>
    <property type="match status" value="1"/>
</dbReference>
<dbReference type="PANTHER" id="PTHR24413">
    <property type="entry name" value="SPECKLE-TYPE POZ PROTEIN"/>
    <property type="match status" value="1"/>
</dbReference>
<dbReference type="OrthoDB" id="422209at2759"/>
<dbReference type="Proteomes" id="UP000601435">
    <property type="component" value="Unassembled WGS sequence"/>
</dbReference>
<evidence type="ECO:0000256" key="2">
    <source>
        <dbReference type="SAM" id="MobiDB-lite"/>
    </source>
</evidence>
<feature type="domain" description="BTB" evidence="3">
    <location>
        <begin position="431"/>
        <end position="498"/>
    </location>
</feature>
<dbReference type="SUPFAM" id="SSF54695">
    <property type="entry name" value="POZ domain"/>
    <property type="match status" value="1"/>
</dbReference>
<feature type="region of interest" description="Disordered" evidence="2">
    <location>
        <begin position="639"/>
        <end position="671"/>
    </location>
</feature>
<dbReference type="InterPro" id="IPR000210">
    <property type="entry name" value="BTB/POZ_dom"/>
</dbReference>
<dbReference type="EMBL" id="CAJNJA010000127">
    <property type="protein sequence ID" value="CAE7151850.1"/>
    <property type="molecule type" value="Genomic_DNA"/>
</dbReference>
<gene>
    <name evidence="4" type="primary">BPM2</name>
    <name evidence="4" type="ORF">SNEC2469_LOCUS201</name>
</gene>
<sequence length="773" mass="86291">SAAVTAFDAVAQRENPAADATFDDFGAVDDQDVRRALIAVMTVAEEEPRGITLGCVCPAGKQTRLCRLSGTTGIEMEEEQEEELPYDDPGQQVATAGPGFVSALADVLTHLSALARKVSTRSVGSYTNGEAWPNMATSQELLAQIAGAKQTLEERKQANSRLKEESSRAEERQKLRRQLEEVQKHISYQESINNCECNYRRLVDADALGNTPSDGVKPLEVPPPRFNPGSNGELVHCSEVVVKGDYEWRIEGISWLINALEQNEANCAESCTFIVAGEDFSLVYHPEAGEVGYLGQSQRGSLCIVHHNGDGITFRYKALVKNAEGQWVQWGQEGNECHTGADTSGRAFGPDVYFAESAEIPPHSMGIFGMSHEELLKSPWIVDGSLTVKFELEVRPNVELDPMPLRKPAIEVPAQSLSNDLMSMFEEGRGSDVTFLVQGERIPAHSQILCARSQVLERQLYSGMKESISKEILVEDTQSATFRAMLKFLYTDDLAIIEDLAKHAHDSSGSSCLKWKMATPFLQNLLSLSHLYQINRLRVWCEQKLCDNISSNEVFSILCQAHLYEAKQLEKACLNFIKDNLPQVVATPDYGRGCKEWPEIVLKISASLACLDERTAQPAFEAFRDHNLQKEILDGKLEKADRLEKEEPKEKSEKPDRSEKDNHKDYKEKEKAVEKALPAKRILVGLGAKVKVQRAEFEISGLLDREGCFKAFKAGIHVLRLSGLKTRNLCVCTRSGILFDGMFRLKMWRIAKYFQCSRECFVWLGYATFASMQ</sequence>